<name>A0A1M6HTG6_9BACE</name>
<feature type="transmembrane region" description="Helical" evidence="5">
    <location>
        <begin position="94"/>
        <end position="114"/>
    </location>
</feature>
<comment type="subcellular location">
    <subcellularLocation>
        <location evidence="1">Membrane</location>
        <topology evidence="1">Multi-pass membrane protein</topology>
    </subcellularLocation>
</comment>
<evidence type="ECO:0000313" key="8">
    <source>
        <dbReference type="Proteomes" id="UP000184192"/>
    </source>
</evidence>
<evidence type="ECO:0000256" key="4">
    <source>
        <dbReference type="ARBA" id="ARBA00023136"/>
    </source>
</evidence>
<accession>A0A1M6HTG6</accession>
<evidence type="ECO:0000256" key="2">
    <source>
        <dbReference type="ARBA" id="ARBA00022692"/>
    </source>
</evidence>
<evidence type="ECO:0000256" key="3">
    <source>
        <dbReference type="ARBA" id="ARBA00022989"/>
    </source>
</evidence>
<feature type="transmembrane region" description="Helical" evidence="5">
    <location>
        <begin position="271"/>
        <end position="288"/>
    </location>
</feature>
<feature type="transmembrane region" description="Helical" evidence="5">
    <location>
        <begin position="126"/>
        <end position="144"/>
    </location>
</feature>
<keyword evidence="4 5" id="KW-0472">Membrane</keyword>
<dbReference type="CDD" id="cd03386">
    <property type="entry name" value="PAP2_Aur1_like"/>
    <property type="match status" value="1"/>
</dbReference>
<dbReference type="GeneID" id="92713183"/>
<feature type="transmembrane region" description="Helical" evidence="5">
    <location>
        <begin position="55"/>
        <end position="73"/>
    </location>
</feature>
<dbReference type="eggNOG" id="COG0671">
    <property type="taxonomic scope" value="Bacteria"/>
</dbReference>
<dbReference type="Pfam" id="PF14378">
    <property type="entry name" value="PAP2_3"/>
    <property type="match status" value="1"/>
</dbReference>
<keyword evidence="3 5" id="KW-1133">Transmembrane helix</keyword>
<reference evidence="8" key="1">
    <citation type="submission" date="2016-11" db="EMBL/GenBank/DDBJ databases">
        <authorList>
            <person name="Varghese N."/>
            <person name="Submissions S."/>
        </authorList>
    </citation>
    <scope>NUCLEOTIDE SEQUENCE [LARGE SCALE GENOMIC DNA]</scope>
    <source>
        <strain evidence="8">DSM 26884</strain>
    </source>
</reference>
<organism evidence="7 8">
    <name type="scientific">Bacteroides stercorirosoris</name>
    <dbReference type="NCBI Taxonomy" id="871324"/>
    <lineage>
        <taxon>Bacteria</taxon>
        <taxon>Pseudomonadati</taxon>
        <taxon>Bacteroidota</taxon>
        <taxon>Bacteroidia</taxon>
        <taxon>Bacteroidales</taxon>
        <taxon>Bacteroidaceae</taxon>
        <taxon>Bacteroides</taxon>
    </lineage>
</organism>
<evidence type="ECO:0000313" key="7">
    <source>
        <dbReference type="EMBL" id="SHJ25490.1"/>
    </source>
</evidence>
<keyword evidence="2 5" id="KW-0812">Transmembrane</keyword>
<dbReference type="RefSeq" id="WP_025835038.1">
    <property type="nucleotide sequence ID" value="NZ_FQZN01000019.1"/>
</dbReference>
<feature type="transmembrane region" description="Helical" evidence="5">
    <location>
        <begin position="220"/>
        <end position="240"/>
    </location>
</feature>
<feature type="domain" description="Inositolphosphotransferase Aur1/Ipt1" evidence="6">
    <location>
        <begin position="115"/>
        <end position="286"/>
    </location>
</feature>
<gene>
    <name evidence="7" type="ORF">SAMN05444350_11986</name>
</gene>
<dbReference type="PANTHER" id="PTHR31310">
    <property type="match status" value="1"/>
</dbReference>
<dbReference type="Gene3D" id="1.20.144.10">
    <property type="entry name" value="Phosphatidic acid phosphatase type 2/haloperoxidase"/>
    <property type="match status" value="1"/>
</dbReference>
<evidence type="ECO:0000256" key="5">
    <source>
        <dbReference type="SAM" id="Phobius"/>
    </source>
</evidence>
<dbReference type="InterPro" id="IPR052185">
    <property type="entry name" value="IPC_Synthase-Related"/>
</dbReference>
<proteinExistence type="predicted"/>
<dbReference type="Proteomes" id="UP000184192">
    <property type="component" value="Unassembled WGS sequence"/>
</dbReference>
<evidence type="ECO:0000256" key="1">
    <source>
        <dbReference type="ARBA" id="ARBA00004141"/>
    </source>
</evidence>
<dbReference type="InterPro" id="IPR026841">
    <property type="entry name" value="Aur1/Ipt1"/>
</dbReference>
<keyword evidence="8" id="KW-1185">Reference proteome</keyword>
<evidence type="ECO:0000259" key="6">
    <source>
        <dbReference type="Pfam" id="PF14378"/>
    </source>
</evidence>
<feature type="transmembrane region" description="Helical" evidence="5">
    <location>
        <begin position="151"/>
        <end position="171"/>
    </location>
</feature>
<feature type="transmembrane region" description="Helical" evidence="5">
    <location>
        <begin position="247"/>
        <end position="265"/>
    </location>
</feature>
<dbReference type="PANTHER" id="PTHR31310:SF7">
    <property type="entry name" value="PA-PHOSPHATASE RELATED-FAMILY PROTEIN DDB_G0268928"/>
    <property type="match status" value="1"/>
</dbReference>
<sequence>MIRKYLPPMRETVLVVAITVAFLLLTATCIGLRSEHFLMSGLFLVLFFAGKTTRKLAVALLPFVVFAVSYDWMRVYPNYQVNPIDVQGLYEAEKSLFGISVNGAVLIPCEYFAIHHWAVADFFAGVFYLCWVPVPIAFGLWLYLKGERRMYLRFAMVFLLVNLIGFAGYYIHPAAPPWYAMNYGFEAMLDTPGNVAGLGRFDELMGCTIFDSIYGRNANVFAAVPSLHAAYMVVALAYAIMNRCKGWLIALFAFIMVGIWCTAVYSGHHYLIDVLLGISCALLGILVFEKGLMKWGAFKRFFERYSKYIK</sequence>
<protein>
    <submittedName>
        <fullName evidence="7">PAP2 superfamily protein</fullName>
    </submittedName>
</protein>
<dbReference type="GO" id="GO:0016020">
    <property type="term" value="C:membrane"/>
    <property type="evidence" value="ECO:0007669"/>
    <property type="project" value="UniProtKB-SubCell"/>
</dbReference>
<dbReference type="EMBL" id="FQZN01000019">
    <property type="protein sequence ID" value="SHJ25490.1"/>
    <property type="molecule type" value="Genomic_DNA"/>
</dbReference>
<dbReference type="AlphaFoldDB" id="A0A1M6HTG6"/>